<dbReference type="NCBIfam" id="TIGR00756">
    <property type="entry name" value="PPR"/>
    <property type="match status" value="4"/>
</dbReference>
<comment type="caution">
    <text evidence="4">The sequence shown here is derived from an EMBL/GenBank/DDBJ whole genome shotgun (WGS) entry which is preliminary data.</text>
</comment>
<evidence type="ECO:0000256" key="1">
    <source>
        <dbReference type="ARBA" id="ARBA00022737"/>
    </source>
</evidence>
<accession>A0A7J7LF86</accession>
<dbReference type="Pfam" id="PF13041">
    <property type="entry name" value="PPR_2"/>
    <property type="match status" value="3"/>
</dbReference>
<dbReference type="Pfam" id="PF20430">
    <property type="entry name" value="Eplus_motif"/>
    <property type="match status" value="1"/>
</dbReference>
<keyword evidence="5" id="KW-1185">Reference proteome</keyword>
<dbReference type="FunFam" id="1.25.40.10:FF:000073">
    <property type="entry name" value="Pentatricopeptide repeat-containing protein chloroplastic"/>
    <property type="match status" value="2"/>
</dbReference>
<dbReference type="FunFam" id="1.25.40.10:FF:000344">
    <property type="entry name" value="Pentatricopeptide repeat-containing protein"/>
    <property type="match status" value="1"/>
</dbReference>
<evidence type="ECO:0000313" key="5">
    <source>
        <dbReference type="Proteomes" id="UP000541444"/>
    </source>
</evidence>
<evidence type="ECO:0000259" key="3">
    <source>
        <dbReference type="Pfam" id="PF14432"/>
    </source>
</evidence>
<protein>
    <recommendedName>
        <fullName evidence="3">DYW domain-containing protein</fullName>
    </recommendedName>
</protein>
<dbReference type="InterPro" id="IPR011990">
    <property type="entry name" value="TPR-like_helical_dom_sf"/>
</dbReference>
<dbReference type="AlphaFoldDB" id="A0A7J7LF86"/>
<feature type="repeat" description="PPR" evidence="2">
    <location>
        <begin position="320"/>
        <end position="354"/>
    </location>
</feature>
<gene>
    <name evidence="4" type="ORF">GIB67_018264</name>
</gene>
<dbReference type="InterPro" id="IPR032867">
    <property type="entry name" value="DYW_dom"/>
</dbReference>
<organism evidence="4 5">
    <name type="scientific">Kingdonia uniflora</name>
    <dbReference type="NCBI Taxonomy" id="39325"/>
    <lineage>
        <taxon>Eukaryota</taxon>
        <taxon>Viridiplantae</taxon>
        <taxon>Streptophyta</taxon>
        <taxon>Embryophyta</taxon>
        <taxon>Tracheophyta</taxon>
        <taxon>Spermatophyta</taxon>
        <taxon>Magnoliopsida</taxon>
        <taxon>Ranunculales</taxon>
        <taxon>Circaeasteraceae</taxon>
        <taxon>Kingdonia</taxon>
    </lineage>
</organism>
<dbReference type="InterPro" id="IPR046960">
    <property type="entry name" value="PPR_At4g14850-like_plant"/>
</dbReference>
<dbReference type="InterPro" id="IPR046848">
    <property type="entry name" value="E_motif"/>
</dbReference>
<dbReference type="PANTHER" id="PTHR47926">
    <property type="entry name" value="PENTATRICOPEPTIDE REPEAT-CONTAINING PROTEIN"/>
    <property type="match status" value="1"/>
</dbReference>
<proteinExistence type="predicted"/>
<keyword evidence="1" id="KW-0677">Repeat</keyword>
<evidence type="ECO:0000313" key="4">
    <source>
        <dbReference type="EMBL" id="KAF6141174.1"/>
    </source>
</evidence>
<dbReference type="PROSITE" id="PS51375">
    <property type="entry name" value="PPR"/>
    <property type="match status" value="5"/>
</dbReference>
<dbReference type="FunFam" id="1.25.40.10:FF:000366">
    <property type="entry name" value="Pentatricopeptide (PPR) repeat-containing protein"/>
    <property type="match status" value="1"/>
</dbReference>
<feature type="repeat" description="PPR" evidence="2">
    <location>
        <begin position="521"/>
        <end position="555"/>
    </location>
</feature>
<dbReference type="EMBL" id="JACGCM010002331">
    <property type="protein sequence ID" value="KAF6141174.1"/>
    <property type="molecule type" value="Genomic_DNA"/>
</dbReference>
<dbReference type="Pfam" id="PF01535">
    <property type="entry name" value="PPR"/>
    <property type="match status" value="6"/>
</dbReference>
<evidence type="ECO:0000256" key="2">
    <source>
        <dbReference type="PROSITE-ProRule" id="PRU00708"/>
    </source>
</evidence>
<feature type="repeat" description="PPR" evidence="2">
    <location>
        <begin position="219"/>
        <end position="253"/>
    </location>
</feature>
<dbReference type="Pfam" id="PF14432">
    <property type="entry name" value="DYW_deaminase"/>
    <property type="match status" value="1"/>
</dbReference>
<reference evidence="4 5" key="1">
    <citation type="journal article" date="2020" name="IScience">
        <title>Genome Sequencing of the Endangered Kingdonia uniflora (Circaeasteraceae, Ranunculales) Reveals Potential Mechanisms of Evolutionary Specialization.</title>
        <authorList>
            <person name="Sun Y."/>
            <person name="Deng T."/>
            <person name="Zhang A."/>
            <person name="Moore M.J."/>
            <person name="Landis J.B."/>
            <person name="Lin N."/>
            <person name="Zhang H."/>
            <person name="Zhang X."/>
            <person name="Huang J."/>
            <person name="Zhang X."/>
            <person name="Sun H."/>
            <person name="Wang H."/>
        </authorList>
    </citation>
    <scope>NUCLEOTIDE SEQUENCE [LARGE SCALE GENOMIC DNA]</scope>
    <source>
        <strain evidence="4">TB1705</strain>
        <tissue evidence="4">Leaf</tissue>
    </source>
</reference>
<dbReference type="InterPro" id="IPR046849">
    <property type="entry name" value="E2_motif"/>
</dbReference>
<dbReference type="GO" id="GO:0003723">
    <property type="term" value="F:RNA binding"/>
    <property type="evidence" value="ECO:0007669"/>
    <property type="project" value="InterPro"/>
</dbReference>
<sequence>MQQCCFQSSLTSQNPIKTPSFKHISPKQGDLKQAFLTLSNQTPRPQCPPNDELYASILELCASRKALAQGRQIHARVIMSDSASGSMFLSTKLVFMYGKCGSLSDGRKLFDKVHQRTIFTWNAIIGAYVSNGEPLGAVELYREMRVSDIPVDACTFPLVLKACGGMTDIDSGCEIHGLAIKSGFVSVVFVANALVAMYTKCNEFDRAVQLFDRMADKGDVVSWNSIISAYLANGQSMEALRLFREMQKEGVLMNSYTVVGALQACEEPSCLKLGMEIHAALLKTGQEFGIYEANALVVMYSRCGRLREAGLVFSEMDEKDNVSWNSMLSGFLQNELYTEAIGFFGDMLYEGHKTDQVSVISIVSASGRLGTVLNGMEAHAYAIKYGFHSDLQVSNTLIDMYAKCCHVNYMDRVFYNMANKDFISWTTAIVGNAQNSCYLEALELFRRVQIEGMKVDEMMIGSMLLACSGLKYIPHVKQIHSYTMRQGLFDHVLKNTIVDVYGGCGLIEYASRMFERIENKDVISWTSMMSCYIRNGFANEALEIFYRMIEVGIKPDLVALMSILTASASLSALKKGKEIHGFLLRKGLTFEESIASSLVDMYARCGDVDNSFRIFSRAEHKDLVLWTSMINASGMHGRGKEAVNLFKQMVQTGLEPDHIAFLSLLYACSHSGLVDEGRRCLEIMESKYGLKPWPEHYACVVDLLGRANCLDEAYNFVKRMPIEPTSAVWCALLGACRVYSNNEIGEIAAEKLLDLDPQNPGNYVLVSNVLASTEKWKDVDKMRMQMKDKGLKKNPACSWIDVDNKVHVFMVRDKSHPQVEEINSKLAQITGRLEKGGYEADTKFVLHNVQEEEKKRMLYGHSERLAIAFGLIGTPAGTTIRITKNLRVCGDCHVFTKLVSKLFKREIRKIGNSDPKIIVLAFTSALHIDSKVQEEFTLHKPKTVAEMINVVNNYIELEQSKKGKMKSSSVIHANKTFLSPPTKSSRRLHQYVVDAQKFLEEKIKRKEVKQEQGQGQACHLYMIEIEKGKKRKKNDRITSCCKMMSSDKSAKLLPSFSKAKRP</sequence>
<dbReference type="Gene3D" id="1.25.40.10">
    <property type="entry name" value="Tetratricopeptide repeat domain"/>
    <property type="match status" value="6"/>
</dbReference>
<dbReference type="OrthoDB" id="1846880at2759"/>
<dbReference type="FunFam" id="1.25.40.10:FF:000285">
    <property type="entry name" value="Pentatricopeptide repeat-containing protein, chloroplastic"/>
    <property type="match status" value="1"/>
</dbReference>
<dbReference type="Pfam" id="PF20431">
    <property type="entry name" value="E_motif"/>
    <property type="match status" value="1"/>
</dbReference>
<feature type="repeat" description="PPR" evidence="2">
    <location>
        <begin position="117"/>
        <end position="151"/>
    </location>
</feature>
<dbReference type="GO" id="GO:0008270">
    <property type="term" value="F:zinc ion binding"/>
    <property type="evidence" value="ECO:0007669"/>
    <property type="project" value="InterPro"/>
</dbReference>
<feature type="domain" description="DYW" evidence="3">
    <location>
        <begin position="837"/>
        <end position="907"/>
    </location>
</feature>
<dbReference type="GO" id="GO:0009451">
    <property type="term" value="P:RNA modification"/>
    <property type="evidence" value="ECO:0007669"/>
    <property type="project" value="InterPro"/>
</dbReference>
<feature type="repeat" description="PPR" evidence="2">
    <location>
        <begin position="622"/>
        <end position="656"/>
    </location>
</feature>
<name>A0A7J7LF86_9MAGN</name>
<dbReference type="PANTHER" id="PTHR47926:SF377">
    <property type="entry name" value="OS04G0469400 PROTEIN"/>
    <property type="match status" value="1"/>
</dbReference>
<dbReference type="Proteomes" id="UP000541444">
    <property type="component" value="Unassembled WGS sequence"/>
</dbReference>
<dbReference type="InterPro" id="IPR002885">
    <property type="entry name" value="PPR_rpt"/>
</dbReference>
<dbReference type="FunFam" id="1.25.40.10:FF:000144">
    <property type="entry name" value="Pentatricopeptide repeat-containing protein, mitochondrial"/>
    <property type="match status" value="1"/>
</dbReference>